<name>A0ABU5MW90_9BACT</name>
<keyword evidence="2" id="KW-1185">Reference proteome</keyword>
<reference evidence="1 2" key="1">
    <citation type="journal article" date="2024" name="Appl. Environ. Microbiol.">
        <title>Pontiella agarivorans sp. nov., a novel marine anaerobic bacterium capable of degrading macroalgal polysaccharides and fixing nitrogen.</title>
        <authorList>
            <person name="Liu N."/>
            <person name="Kivenson V."/>
            <person name="Peng X."/>
            <person name="Cui Z."/>
            <person name="Lankiewicz T.S."/>
            <person name="Gosselin K.M."/>
            <person name="English C.J."/>
            <person name="Blair E.M."/>
            <person name="O'Malley M.A."/>
            <person name="Valentine D.L."/>
        </authorList>
    </citation>
    <scope>NUCLEOTIDE SEQUENCE [LARGE SCALE GENOMIC DNA]</scope>
    <source>
        <strain evidence="1 2">NLcol2</strain>
    </source>
</reference>
<dbReference type="Proteomes" id="UP001290861">
    <property type="component" value="Unassembled WGS sequence"/>
</dbReference>
<evidence type="ECO:0000313" key="2">
    <source>
        <dbReference type="Proteomes" id="UP001290861"/>
    </source>
</evidence>
<gene>
    <name evidence="1" type="ORF">P9H32_07610</name>
</gene>
<evidence type="ECO:0000313" key="1">
    <source>
        <dbReference type="EMBL" id="MDZ8118491.1"/>
    </source>
</evidence>
<proteinExistence type="predicted"/>
<organism evidence="1 2">
    <name type="scientific">Pontiella agarivorans</name>
    <dbReference type="NCBI Taxonomy" id="3038953"/>
    <lineage>
        <taxon>Bacteria</taxon>
        <taxon>Pseudomonadati</taxon>
        <taxon>Kiritimatiellota</taxon>
        <taxon>Kiritimatiellia</taxon>
        <taxon>Kiritimatiellales</taxon>
        <taxon>Pontiellaceae</taxon>
        <taxon>Pontiella</taxon>
    </lineage>
</organism>
<protein>
    <submittedName>
        <fullName evidence="1">Uncharacterized protein</fullName>
    </submittedName>
</protein>
<dbReference type="EMBL" id="JARVCO010000010">
    <property type="protein sequence ID" value="MDZ8118491.1"/>
    <property type="molecule type" value="Genomic_DNA"/>
</dbReference>
<sequence length="75" mass="9099">MSSNVFKATPPLKVCEFYNRKDEWYLYLEEEVGISEIDQYSIRLEFMNAKKYDEVQEIKDYLKEKGLTFVFQKNQ</sequence>
<dbReference type="RefSeq" id="WP_322608290.1">
    <property type="nucleotide sequence ID" value="NZ_JARVCO010000010.1"/>
</dbReference>
<comment type="caution">
    <text evidence="1">The sequence shown here is derived from an EMBL/GenBank/DDBJ whole genome shotgun (WGS) entry which is preliminary data.</text>
</comment>
<accession>A0ABU5MW90</accession>